<dbReference type="Proteomes" id="UP000245934">
    <property type="component" value="Unassembled WGS sequence"/>
</dbReference>
<evidence type="ECO:0000256" key="1">
    <source>
        <dbReference type="ARBA" id="ARBA00022737"/>
    </source>
</evidence>
<feature type="repeat" description="TPR" evidence="3">
    <location>
        <begin position="75"/>
        <end position="108"/>
    </location>
</feature>
<dbReference type="GO" id="GO:0046983">
    <property type="term" value="F:protein dimerization activity"/>
    <property type="evidence" value="ECO:0007669"/>
    <property type="project" value="InterPro"/>
</dbReference>
<dbReference type="Pfam" id="PF14863">
    <property type="entry name" value="Alkyl_sulf_dimr"/>
    <property type="match status" value="1"/>
</dbReference>
<feature type="repeat" description="TPR" evidence="3">
    <location>
        <begin position="109"/>
        <end position="142"/>
    </location>
</feature>
<feature type="domain" description="Alkyl sulfatase dimerisation" evidence="4">
    <location>
        <begin position="35"/>
        <end position="95"/>
    </location>
</feature>
<accession>A0A2V2N1G2</accession>
<dbReference type="PANTHER" id="PTHR44943:SF8">
    <property type="entry name" value="TPR REPEAT-CONTAINING PROTEIN MJ0263"/>
    <property type="match status" value="1"/>
</dbReference>
<evidence type="ECO:0000313" key="5">
    <source>
        <dbReference type="EMBL" id="PWR72480.1"/>
    </source>
</evidence>
<dbReference type="PROSITE" id="PS50005">
    <property type="entry name" value="TPR"/>
    <property type="match status" value="2"/>
</dbReference>
<keyword evidence="1" id="KW-0677">Repeat</keyword>
<proteinExistence type="predicted"/>
<dbReference type="Pfam" id="PF13431">
    <property type="entry name" value="TPR_17"/>
    <property type="match status" value="1"/>
</dbReference>
<dbReference type="OrthoDB" id="115601at2157"/>
<dbReference type="Gene3D" id="1.25.40.10">
    <property type="entry name" value="Tetratricopeptide repeat domain"/>
    <property type="match status" value="1"/>
</dbReference>
<dbReference type="SMART" id="SM00028">
    <property type="entry name" value="TPR"/>
    <property type="match status" value="3"/>
</dbReference>
<dbReference type="InterPro" id="IPR019734">
    <property type="entry name" value="TPR_rpt"/>
</dbReference>
<dbReference type="InterPro" id="IPR029228">
    <property type="entry name" value="Alkyl_sulf_dimr"/>
</dbReference>
<dbReference type="InterPro" id="IPR011990">
    <property type="entry name" value="TPR-like_helical_dom_sf"/>
</dbReference>
<protein>
    <recommendedName>
        <fullName evidence="4">Alkyl sulfatase dimerisation domain-containing protein</fullName>
    </recommendedName>
</protein>
<evidence type="ECO:0000256" key="3">
    <source>
        <dbReference type="PROSITE-ProRule" id="PRU00339"/>
    </source>
</evidence>
<keyword evidence="2 3" id="KW-0802">TPR repeat</keyword>
<dbReference type="AlphaFoldDB" id="A0A2V2N1G2"/>
<name>A0A2V2N1G2_9EURY</name>
<evidence type="ECO:0000256" key="2">
    <source>
        <dbReference type="ARBA" id="ARBA00022803"/>
    </source>
</evidence>
<evidence type="ECO:0000313" key="6">
    <source>
        <dbReference type="Proteomes" id="UP000245934"/>
    </source>
</evidence>
<keyword evidence="6" id="KW-1185">Reference proteome</keyword>
<dbReference type="PANTHER" id="PTHR44943">
    <property type="entry name" value="CELLULOSE SYNTHASE OPERON PROTEIN C"/>
    <property type="match status" value="1"/>
</dbReference>
<evidence type="ECO:0000259" key="4">
    <source>
        <dbReference type="Pfam" id="PF14863"/>
    </source>
</evidence>
<dbReference type="InterPro" id="IPR051685">
    <property type="entry name" value="Ycf3/AcsC/BcsC/TPR_MFPF"/>
</dbReference>
<dbReference type="EMBL" id="QGMZ01000026">
    <property type="protein sequence ID" value="PWR72480.1"/>
    <property type="molecule type" value="Genomic_DNA"/>
</dbReference>
<dbReference type="SUPFAM" id="SSF48452">
    <property type="entry name" value="TPR-like"/>
    <property type="match status" value="1"/>
</dbReference>
<gene>
    <name evidence="5" type="ORF">DLD82_12150</name>
</gene>
<organism evidence="5 6">
    <name type="scientific">Methanospirillum stamsii</name>
    <dbReference type="NCBI Taxonomy" id="1277351"/>
    <lineage>
        <taxon>Archaea</taxon>
        <taxon>Methanobacteriati</taxon>
        <taxon>Methanobacteriota</taxon>
        <taxon>Stenosarchaea group</taxon>
        <taxon>Methanomicrobia</taxon>
        <taxon>Methanomicrobiales</taxon>
        <taxon>Methanospirillaceae</taxon>
        <taxon>Methanospirillum</taxon>
    </lineage>
</organism>
<comment type="caution">
    <text evidence="5">The sequence shown here is derived from an EMBL/GenBank/DDBJ whole genome shotgun (WGS) entry which is preliminary data.</text>
</comment>
<reference evidence="5 6" key="1">
    <citation type="submission" date="2018-05" db="EMBL/GenBank/DDBJ databases">
        <title>Draft genome of Methanospirillum stamsii Pt1.</title>
        <authorList>
            <person name="Dueholm M.S."/>
            <person name="Nielsen P.H."/>
            <person name="Bakmann L.F."/>
            <person name="Otzen D.E."/>
        </authorList>
    </citation>
    <scope>NUCLEOTIDE SEQUENCE [LARGE SCALE GENOMIC DNA]</scope>
    <source>
        <strain evidence="5 6">Pt1</strain>
    </source>
</reference>
<sequence>MSLKLNIWATGIKYQNVREGMTMVTEVITSEHKFTKMNPNVECALRDAQNCKMAGDYQLALNLYNDIISNDPSNARALHHKANVLDLMGNHTEAIRCYDSALECDPYDAEIWYNRGMTLRKIGQHEEGLENIKKGISLAMGDL</sequence>